<name>A0ABQ9G4Z3_9NEOP</name>
<comment type="caution">
    <text evidence="1">The sequence shown here is derived from an EMBL/GenBank/DDBJ whole genome shotgun (WGS) entry which is preliminary data.</text>
</comment>
<proteinExistence type="predicted"/>
<evidence type="ECO:0000313" key="1">
    <source>
        <dbReference type="EMBL" id="KAJ8867535.1"/>
    </source>
</evidence>
<organism evidence="1 2">
    <name type="scientific">Dryococelus australis</name>
    <dbReference type="NCBI Taxonomy" id="614101"/>
    <lineage>
        <taxon>Eukaryota</taxon>
        <taxon>Metazoa</taxon>
        <taxon>Ecdysozoa</taxon>
        <taxon>Arthropoda</taxon>
        <taxon>Hexapoda</taxon>
        <taxon>Insecta</taxon>
        <taxon>Pterygota</taxon>
        <taxon>Neoptera</taxon>
        <taxon>Polyneoptera</taxon>
        <taxon>Phasmatodea</taxon>
        <taxon>Verophasmatodea</taxon>
        <taxon>Anareolatae</taxon>
        <taxon>Phasmatidae</taxon>
        <taxon>Eurycanthinae</taxon>
        <taxon>Dryococelus</taxon>
    </lineage>
</organism>
<protein>
    <submittedName>
        <fullName evidence="1">Uncharacterized protein</fullName>
    </submittedName>
</protein>
<evidence type="ECO:0000313" key="2">
    <source>
        <dbReference type="Proteomes" id="UP001159363"/>
    </source>
</evidence>
<sequence>MWDDIISAKNFVAHHSSSLIHNISTNDVERFNSVLTTLEATFWLLNTILKVNHKKKKIHKHLARSSPGSYFIKLKNVERRCLITSEISFALLNMKGITFRKIQFPNQIHICGWLNDPNSVTFRKKLQNEIVHTQGHNCHIHNLQKFSGEHGNQVIRKRTHCH</sequence>
<dbReference type="EMBL" id="JARBHB010000015">
    <property type="protein sequence ID" value="KAJ8867535.1"/>
    <property type="molecule type" value="Genomic_DNA"/>
</dbReference>
<accession>A0ABQ9G4Z3</accession>
<reference evidence="1 2" key="1">
    <citation type="submission" date="2023-02" db="EMBL/GenBank/DDBJ databases">
        <title>LHISI_Scaffold_Assembly.</title>
        <authorList>
            <person name="Stuart O.P."/>
            <person name="Cleave R."/>
            <person name="Magrath M.J.L."/>
            <person name="Mikheyev A.S."/>
        </authorList>
    </citation>
    <scope>NUCLEOTIDE SEQUENCE [LARGE SCALE GENOMIC DNA]</scope>
    <source>
        <strain evidence="1">Daus_M_001</strain>
        <tissue evidence="1">Leg muscle</tissue>
    </source>
</reference>
<gene>
    <name evidence="1" type="ORF">PR048_031337</name>
</gene>
<keyword evidence="2" id="KW-1185">Reference proteome</keyword>
<dbReference type="Proteomes" id="UP001159363">
    <property type="component" value="Chromosome 14"/>
</dbReference>